<feature type="transmembrane region" description="Helical" evidence="6">
    <location>
        <begin position="454"/>
        <end position="472"/>
    </location>
</feature>
<accession>A0ABX5F9D4</accession>
<feature type="transmembrane region" description="Helical" evidence="6">
    <location>
        <begin position="509"/>
        <end position="532"/>
    </location>
</feature>
<feature type="domain" description="ABC3 transporter permease C-terminal" evidence="7">
    <location>
        <begin position="754"/>
        <end position="871"/>
    </location>
</feature>
<dbReference type="EMBL" id="PVWP01000003">
    <property type="protein sequence ID" value="PSB38336.1"/>
    <property type="molecule type" value="Genomic_DNA"/>
</dbReference>
<feature type="transmembrane region" description="Helical" evidence="6">
    <location>
        <begin position="843"/>
        <end position="864"/>
    </location>
</feature>
<evidence type="ECO:0000256" key="1">
    <source>
        <dbReference type="ARBA" id="ARBA00004651"/>
    </source>
</evidence>
<evidence type="ECO:0000256" key="5">
    <source>
        <dbReference type="ARBA" id="ARBA00023136"/>
    </source>
</evidence>
<gene>
    <name evidence="8" type="ORF">C7B81_06465</name>
</gene>
<keyword evidence="3 6" id="KW-0812">Transmembrane</keyword>
<proteinExistence type="predicted"/>
<sequence length="878" mass="92716">MSQGDASPVVRNGPLWRLAARRWRRRPLQYLLCILGIALGVAMLVSIDLASGSAQRAFSLSTDAITGRTSHRLVAIGPGGVPDSTFVELRRRFPEIPAAPVIEAYGRAEELDGELLRLVGVDLFSEGPFRGLPGGDGDGQGGGGKPGGRGFVPFLTEPGTAVIAAETAARYGLHPGAADASGTLHLDLAGRTSALRLVGSVSSDSALERRGLETLLLVDIATAQDLLAPAGATVAPALGHIDLILEGPAQEQAIRTWLPAGLKLETAAARGNAVQQMTAAFELNLTAMSLLAMVVGIFLIYNTVTFSVVQRRSLFGVLRCLGVTRGQLFTLILGEAALFSLVGSLLGLVLGVVLGRTVVGLITQTINDFYFVVSVRQISLSGFTLAKGMVVGVASALVASALPAWEAMATPPQMTLQRSSLEAGWQRLLPWFLPAAFLSGGLGVLLLRWDSRGLVPAFAGLFALLMGAALLMPPVLAAVMAALGRASGGLGVVARLAPRDILRSLSRTAVAVAALMVAVSVIVGLSIMIGSFRGTVVTWLDQTLQADLFVSPPSTTANRVLGKVDPAIVRAVAARPDLRAMVTYNSFDVHLVDQDRDITLIAAGGDVSAGRRPYAWVRPGVDDPFAALAAREGVILSEAVYLRDGQGAIPGQVRLETPDGERSFPVVAVFYDYSSDRGSVLMDRSQVAELWHDDNVASLGLFLAPGVEPEAVAAELREGFRSRQSLLVQTNGALRQGSLEIFDRTFAITGALQLLTVLVAFIGIFSTLMSLQLERGREFAVLRAGGMTPLQLGRLTLLETGLMGLLAGTCSMPLGYGLAWVLVHVINVRSFGWTLQIALEPRFFVQSLLVAVGAAVLAGLYPALRLGRMNISEALRQE</sequence>
<keyword evidence="5 6" id="KW-0472">Membrane</keyword>
<keyword evidence="2" id="KW-1003">Cell membrane</keyword>
<comment type="caution">
    <text evidence="8">The sequence shown here is derived from an EMBL/GenBank/DDBJ whole genome shotgun (WGS) entry which is preliminary data.</text>
</comment>
<protein>
    <submittedName>
        <fullName evidence="8">ABC transporter substrate-binding protein</fullName>
    </submittedName>
</protein>
<keyword evidence="9" id="KW-1185">Reference proteome</keyword>
<feature type="transmembrane region" description="Helical" evidence="6">
    <location>
        <begin position="285"/>
        <end position="308"/>
    </location>
</feature>
<feature type="transmembrane region" description="Helical" evidence="6">
    <location>
        <begin position="802"/>
        <end position="823"/>
    </location>
</feature>
<feature type="transmembrane region" description="Helical" evidence="6">
    <location>
        <begin position="478"/>
        <end position="497"/>
    </location>
</feature>
<dbReference type="Proteomes" id="UP000238218">
    <property type="component" value="Unassembled WGS sequence"/>
</dbReference>
<evidence type="ECO:0000313" key="9">
    <source>
        <dbReference type="Proteomes" id="UP000238218"/>
    </source>
</evidence>
<feature type="transmembrane region" description="Helical" evidence="6">
    <location>
        <begin position="385"/>
        <end position="408"/>
    </location>
</feature>
<comment type="subcellular location">
    <subcellularLocation>
        <location evidence="1">Cell membrane</location>
        <topology evidence="1">Multi-pass membrane protein</topology>
    </subcellularLocation>
</comment>
<feature type="transmembrane region" description="Helical" evidence="6">
    <location>
        <begin position="28"/>
        <end position="47"/>
    </location>
</feature>
<evidence type="ECO:0000256" key="3">
    <source>
        <dbReference type="ARBA" id="ARBA00022692"/>
    </source>
</evidence>
<keyword evidence="4 6" id="KW-1133">Transmembrane helix</keyword>
<feature type="transmembrane region" description="Helical" evidence="6">
    <location>
        <begin position="428"/>
        <end position="447"/>
    </location>
</feature>
<name>A0ABX5F9D4_9CHRO</name>
<dbReference type="InterPro" id="IPR050250">
    <property type="entry name" value="Macrolide_Exporter_MacB"/>
</dbReference>
<evidence type="ECO:0000256" key="6">
    <source>
        <dbReference type="SAM" id="Phobius"/>
    </source>
</evidence>
<evidence type="ECO:0000259" key="7">
    <source>
        <dbReference type="Pfam" id="PF02687"/>
    </source>
</evidence>
<dbReference type="Pfam" id="PF02687">
    <property type="entry name" value="FtsX"/>
    <property type="match status" value="2"/>
</dbReference>
<reference evidence="8 9" key="1">
    <citation type="submission" date="2018-03" db="EMBL/GenBank/DDBJ databases">
        <title>The ancient ancestry and fast evolution of plastids.</title>
        <authorList>
            <person name="Moore K.R."/>
            <person name="Magnabosco C."/>
            <person name="Momper L."/>
            <person name="Gold D.A."/>
            <person name="Bosak T."/>
            <person name="Fournier G.P."/>
        </authorList>
    </citation>
    <scope>NUCLEOTIDE SEQUENCE [LARGE SCALE GENOMIC DNA]</scope>
    <source>
        <strain evidence="8 9">CCALA 015</strain>
    </source>
</reference>
<evidence type="ECO:0000256" key="4">
    <source>
        <dbReference type="ARBA" id="ARBA00022989"/>
    </source>
</evidence>
<feature type="transmembrane region" description="Helical" evidence="6">
    <location>
        <begin position="746"/>
        <end position="768"/>
    </location>
</feature>
<organism evidence="8 9">
    <name type="scientific">Aphanothece cf. minutissima CCALA 015</name>
    <dbReference type="NCBI Taxonomy" id="2107695"/>
    <lineage>
        <taxon>Bacteria</taxon>
        <taxon>Bacillati</taxon>
        <taxon>Cyanobacteriota</taxon>
        <taxon>Cyanophyceae</taxon>
        <taxon>Oscillatoriophycideae</taxon>
        <taxon>Chroococcales</taxon>
        <taxon>Aphanothecaceae</taxon>
        <taxon>Aphanothece</taxon>
    </lineage>
</organism>
<feature type="domain" description="ABC3 transporter permease C-terminal" evidence="7">
    <location>
        <begin position="287"/>
        <end position="412"/>
    </location>
</feature>
<dbReference type="PANTHER" id="PTHR30572:SF17">
    <property type="entry name" value="ABC3 TRANSPORTER PERMEASE PROTEIN DOMAIN-CONTAINING PROTEIN"/>
    <property type="match status" value="1"/>
</dbReference>
<dbReference type="PANTHER" id="PTHR30572">
    <property type="entry name" value="MEMBRANE COMPONENT OF TRANSPORTER-RELATED"/>
    <property type="match status" value="1"/>
</dbReference>
<dbReference type="InterPro" id="IPR003838">
    <property type="entry name" value="ABC3_permease_C"/>
</dbReference>
<evidence type="ECO:0000256" key="2">
    <source>
        <dbReference type="ARBA" id="ARBA00022475"/>
    </source>
</evidence>
<evidence type="ECO:0000313" key="8">
    <source>
        <dbReference type="EMBL" id="PSB38336.1"/>
    </source>
</evidence>